<dbReference type="PRINTS" id="PR01185">
    <property type="entry name" value="INTEGRINA"/>
</dbReference>
<dbReference type="Pfam" id="PF09423">
    <property type="entry name" value="PhoD"/>
    <property type="match status" value="1"/>
</dbReference>
<dbReference type="SUPFAM" id="SSF69318">
    <property type="entry name" value="Integrin alpha N-terminal domain"/>
    <property type="match status" value="3"/>
</dbReference>
<protein>
    <submittedName>
        <fullName evidence="7">FG-GAP repeat protein</fullName>
    </submittedName>
</protein>
<sequence length="898" mass="93885">MAALLFLGAGTLLSPGAALAGIACPPQARYQATLLTPSTGGGTNMAGDRFGGAVAWGDFNHDGYADLAVGAPEDEVGTVRSGAVFVFPGSSTGLGTGTVLTQSAGGGSNEAGDRFGFSLATGDFNGDGYDDLAVGAPLEDRGDTNDGVIYIFQGSATGLHSGTFKDQEALGGVMQANDQLGYALAAGDFNHDGRDDLAASAPNEDGSGVVFLLRGSTSGLVAWSIKNQTHGGGSNTAGDRFGHALAAGDHNGDGYDDLFIGTPYEDLGDVTDSGAVFLFKGSSAGLTTGSWFSQTEAGGTDETGDHFGAALVLGDFNKDNKADLVVGAPDEAPGGFPRGGSIFVFPGTTGSLTGYWRSQENSGGDPVELADGFGRALAAGDVDADGYDDLVVGAPNESPTGSVNSGAVFLYAGTPSNLQTGRRLTQQELGSANESGDGFGTALAIGDSNGDGKGDVAVGVPGEAPYSDPASGMVGVYRGLVPGLALGPVLASVTDTSVKVWARGHAARTFRVQYKPASSNTWLTSADALFDVNKDLTAVVTLAGLAANTVYDFRPAVDCDVDSQSQATVKTLGTPGTAGSFRFAFGADVSAGWIYEPDPAKSAQVEIFDKLAAKSPDFTLFIGDLVYADSGAVVASTYEQYLAKYRQNWAQASLRSMMRQSPMFMMWDDHEIQNDWDNGKTGKYVPARSAYEAYVANQTPTPRTAGELYYSFRVGQADFYVLDTRTFRTQNTATNDPGETMLGATQKADLKTWLSTSTAKFKFLVSSVPWNDFGTTGSDAWGGFKAERAEIFNYIKNNNIRGVVLLSGDQHWSGAFKLNDIAPYNLYEFMPTPVATTRRPAPTVSDPQVLFLHDATPVYGVFDVNTTVSPATLTVRYYDSDNVVRYGPVTFTENSISP</sequence>
<reference evidence="7 8" key="1">
    <citation type="submission" date="2021-02" db="EMBL/GenBank/DDBJ databases">
        <title>De Novo genome assembly of isolated myxobacteria.</title>
        <authorList>
            <person name="Stevens D.C."/>
        </authorList>
    </citation>
    <scope>NUCLEOTIDE SEQUENCE [LARGE SCALE GENOMIC DNA]</scope>
    <source>
        <strain evidence="8">SCPEA02</strain>
    </source>
</reference>
<dbReference type="PROSITE" id="PS51470">
    <property type="entry name" value="FG_GAP"/>
    <property type="match status" value="7"/>
</dbReference>
<evidence type="ECO:0000259" key="5">
    <source>
        <dbReference type="Pfam" id="PF09423"/>
    </source>
</evidence>
<feature type="signal peptide" evidence="4">
    <location>
        <begin position="1"/>
        <end position="20"/>
    </location>
</feature>
<dbReference type="InterPro" id="IPR000413">
    <property type="entry name" value="Integrin_alpha"/>
</dbReference>
<dbReference type="Pfam" id="PF01839">
    <property type="entry name" value="FG-GAP"/>
    <property type="match status" value="7"/>
</dbReference>
<keyword evidence="2" id="KW-0677">Repeat</keyword>
<keyword evidence="3" id="KW-0325">Glycoprotein</keyword>
<dbReference type="Gene3D" id="3.60.21.70">
    <property type="entry name" value="PhoD-like phosphatase"/>
    <property type="match status" value="1"/>
</dbReference>
<accession>A0ABX7P2L1</accession>
<dbReference type="InterPro" id="IPR013519">
    <property type="entry name" value="Int_alpha_beta-p"/>
</dbReference>
<keyword evidence="8" id="KW-1185">Reference proteome</keyword>
<feature type="domain" description="DUF7800" evidence="6">
    <location>
        <begin position="483"/>
        <end position="558"/>
    </location>
</feature>
<evidence type="ECO:0000259" key="6">
    <source>
        <dbReference type="Pfam" id="PF25077"/>
    </source>
</evidence>
<dbReference type="InterPro" id="IPR029052">
    <property type="entry name" value="Metallo-depent_PP-like"/>
</dbReference>
<dbReference type="InterPro" id="IPR056702">
    <property type="entry name" value="DUF7800"/>
</dbReference>
<evidence type="ECO:0000256" key="3">
    <source>
        <dbReference type="ARBA" id="ARBA00023180"/>
    </source>
</evidence>
<dbReference type="SUPFAM" id="SSF56300">
    <property type="entry name" value="Metallo-dependent phosphatases"/>
    <property type="match status" value="1"/>
</dbReference>
<dbReference type="CDD" id="cd07389">
    <property type="entry name" value="MPP_PhoD"/>
    <property type="match status" value="1"/>
</dbReference>
<proteinExistence type="predicted"/>
<organism evidence="7 8">
    <name type="scientific">Pyxidicoccus parkwayensis</name>
    <dbReference type="NCBI Taxonomy" id="2813578"/>
    <lineage>
        <taxon>Bacteria</taxon>
        <taxon>Pseudomonadati</taxon>
        <taxon>Myxococcota</taxon>
        <taxon>Myxococcia</taxon>
        <taxon>Myxococcales</taxon>
        <taxon>Cystobacterineae</taxon>
        <taxon>Myxococcaceae</taxon>
        <taxon>Pyxidicoccus</taxon>
    </lineage>
</organism>
<dbReference type="Proteomes" id="UP000662747">
    <property type="component" value="Chromosome"/>
</dbReference>
<evidence type="ECO:0000256" key="4">
    <source>
        <dbReference type="SAM" id="SignalP"/>
    </source>
</evidence>
<dbReference type="InterPro" id="IPR013517">
    <property type="entry name" value="FG-GAP"/>
</dbReference>
<dbReference type="PANTHER" id="PTHR23220:SF83">
    <property type="entry name" value="INTEGRIN ALPHA-PS3-RELATED"/>
    <property type="match status" value="1"/>
</dbReference>
<evidence type="ECO:0000256" key="1">
    <source>
        <dbReference type="ARBA" id="ARBA00022729"/>
    </source>
</evidence>
<dbReference type="PANTHER" id="PTHR23220">
    <property type="entry name" value="INTEGRIN ALPHA"/>
    <property type="match status" value="1"/>
</dbReference>
<evidence type="ECO:0000313" key="8">
    <source>
        <dbReference type="Proteomes" id="UP000662747"/>
    </source>
</evidence>
<feature type="domain" description="PhoD-like phosphatase metallophosphatase" evidence="5">
    <location>
        <begin position="604"/>
        <end position="838"/>
    </location>
</feature>
<keyword evidence="1 4" id="KW-0732">Signal</keyword>
<dbReference type="InterPro" id="IPR018946">
    <property type="entry name" value="PhoD-like_MPP"/>
</dbReference>
<feature type="chain" id="PRO_5047427526" evidence="4">
    <location>
        <begin position="21"/>
        <end position="898"/>
    </location>
</feature>
<dbReference type="Pfam" id="PF25077">
    <property type="entry name" value="DUF7800"/>
    <property type="match status" value="1"/>
</dbReference>
<gene>
    <name evidence="7" type="ORF">JY651_04515</name>
</gene>
<name>A0ABX7P2L1_9BACT</name>
<evidence type="ECO:0000256" key="2">
    <source>
        <dbReference type="ARBA" id="ARBA00022737"/>
    </source>
</evidence>
<dbReference type="EMBL" id="CP071090">
    <property type="protein sequence ID" value="QSQ24233.1"/>
    <property type="molecule type" value="Genomic_DNA"/>
</dbReference>
<dbReference type="Gene3D" id="2.130.10.130">
    <property type="entry name" value="Integrin alpha, N-terminal"/>
    <property type="match status" value="3"/>
</dbReference>
<dbReference type="InterPro" id="IPR028994">
    <property type="entry name" value="Integrin_alpha_N"/>
</dbReference>
<dbReference type="InterPro" id="IPR038607">
    <property type="entry name" value="PhoD-like_sf"/>
</dbReference>
<dbReference type="SMART" id="SM00191">
    <property type="entry name" value="Int_alpha"/>
    <property type="match status" value="7"/>
</dbReference>
<evidence type="ECO:0000313" key="7">
    <source>
        <dbReference type="EMBL" id="QSQ24233.1"/>
    </source>
</evidence>
<dbReference type="RefSeq" id="WP_206725799.1">
    <property type="nucleotide sequence ID" value="NZ_CP071090.1"/>
</dbReference>